<gene>
    <name evidence="1" type="ORF">RRG08_043216</name>
</gene>
<sequence>MPQNNLALFLPSRAMQHRAMTVGPGHRTSAPAETGGDGSVPPNLLYPWQRLVVVVVFHLTCSIPGRDWWWWLCST</sequence>
<dbReference type="AlphaFoldDB" id="A0AAE0ZIQ0"/>
<comment type="caution">
    <text evidence="1">The sequence shown here is derived from an EMBL/GenBank/DDBJ whole genome shotgun (WGS) entry which is preliminary data.</text>
</comment>
<accession>A0AAE0ZIQ0</accession>
<evidence type="ECO:0000313" key="1">
    <source>
        <dbReference type="EMBL" id="KAK3770058.1"/>
    </source>
</evidence>
<proteinExistence type="predicted"/>
<protein>
    <submittedName>
        <fullName evidence="1">Uncharacterized protein</fullName>
    </submittedName>
</protein>
<evidence type="ECO:0000313" key="2">
    <source>
        <dbReference type="Proteomes" id="UP001283361"/>
    </source>
</evidence>
<dbReference type="Proteomes" id="UP001283361">
    <property type="component" value="Unassembled WGS sequence"/>
</dbReference>
<name>A0AAE0ZIQ0_9GAST</name>
<keyword evidence="2" id="KW-1185">Reference proteome</keyword>
<dbReference type="EMBL" id="JAWDGP010003869">
    <property type="protein sequence ID" value="KAK3770058.1"/>
    <property type="molecule type" value="Genomic_DNA"/>
</dbReference>
<reference evidence="1" key="1">
    <citation type="journal article" date="2023" name="G3 (Bethesda)">
        <title>A reference genome for the long-term kleptoplast-retaining sea slug Elysia crispata morphotype clarki.</title>
        <authorList>
            <person name="Eastman K.E."/>
            <person name="Pendleton A.L."/>
            <person name="Shaikh M.A."/>
            <person name="Suttiyut T."/>
            <person name="Ogas R."/>
            <person name="Tomko P."/>
            <person name="Gavelis G."/>
            <person name="Widhalm J.R."/>
            <person name="Wisecaver J.H."/>
        </authorList>
    </citation>
    <scope>NUCLEOTIDE SEQUENCE</scope>
    <source>
        <strain evidence="1">ECLA1</strain>
    </source>
</reference>
<organism evidence="1 2">
    <name type="scientific">Elysia crispata</name>
    <name type="common">lettuce slug</name>
    <dbReference type="NCBI Taxonomy" id="231223"/>
    <lineage>
        <taxon>Eukaryota</taxon>
        <taxon>Metazoa</taxon>
        <taxon>Spiralia</taxon>
        <taxon>Lophotrochozoa</taxon>
        <taxon>Mollusca</taxon>
        <taxon>Gastropoda</taxon>
        <taxon>Heterobranchia</taxon>
        <taxon>Euthyneura</taxon>
        <taxon>Panpulmonata</taxon>
        <taxon>Sacoglossa</taxon>
        <taxon>Placobranchoidea</taxon>
        <taxon>Plakobranchidae</taxon>
        <taxon>Elysia</taxon>
    </lineage>
</organism>